<dbReference type="PANTHER" id="PTHR30518">
    <property type="entry name" value="ENDOLYTIC MUREIN TRANSGLYCOSYLASE"/>
    <property type="match status" value="1"/>
</dbReference>
<keyword evidence="3 7" id="KW-1133">Transmembrane helix</keyword>
<dbReference type="GO" id="GO:0005886">
    <property type="term" value="C:plasma membrane"/>
    <property type="evidence" value="ECO:0007669"/>
    <property type="project" value="UniProtKB-UniRule"/>
</dbReference>
<comment type="catalytic activity">
    <reaction evidence="7">
        <text>a peptidoglycan chain = a peptidoglycan chain with N-acetyl-1,6-anhydromuramyl-[peptide] at the reducing end + a peptidoglycan chain with N-acetylglucosamine at the non-reducing end.</text>
        <dbReference type="EC" id="4.2.2.29"/>
    </reaction>
</comment>
<keyword evidence="1 7" id="KW-1003">Cell membrane</keyword>
<dbReference type="Pfam" id="PF02618">
    <property type="entry name" value="YceG"/>
    <property type="match status" value="1"/>
</dbReference>
<protein>
    <recommendedName>
        <fullName evidence="7">Endolytic murein transglycosylase</fullName>
        <ecNumber evidence="7">4.2.2.29</ecNumber>
    </recommendedName>
    <alternativeName>
        <fullName evidence="7">Peptidoglycan lytic transglycosylase</fullName>
    </alternativeName>
    <alternativeName>
        <fullName evidence="7">Peptidoglycan polymerization terminase</fullName>
    </alternativeName>
</protein>
<evidence type="ECO:0000256" key="2">
    <source>
        <dbReference type="ARBA" id="ARBA00022692"/>
    </source>
</evidence>
<dbReference type="GO" id="GO:0071555">
    <property type="term" value="P:cell wall organization"/>
    <property type="evidence" value="ECO:0007669"/>
    <property type="project" value="UniProtKB-KW"/>
</dbReference>
<dbReference type="InterPro" id="IPR003770">
    <property type="entry name" value="MLTG-like"/>
</dbReference>
<evidence type="ECO:0000256" key="6">
    <source>
        <dbReference type="ARBA" id="ARBA00023316"/>
    </source>
</evidence>
<evidence type="ECO:0000256" key="3">
    <source>
        <dbReference type="ARBA" id="ARBA00022989"/>
    </source>
</evidence>
<dbReference type="Proteomes" id="UP000178017">
    <property type="component" value="Unassembled WGS sequence"/>
</dbReference>
<evidence type="ECO:0000313" key="8">
    <source>
        <dbReference type="EMBL" id="OGE65886.1"/>
    </source>
</evidence>
<dbReference type="GO" id="GO:0008932">
    <property type="term" value="F:lytic endotransglycosylase activity"/>
    <property type="evidence" value="ECO:0007669"/>
    <property type="project" value="UniProtKB-UniRule"/>
</dbReference>
<comment type="function">
    <text evidence="7">Functions as a peptidoglycan terminase that cleaves nascent peptidoglycan strands endolytically to terminate their elongation.</text>
</comment>
<feature type="site" description="Important for catalytic activity" evidence="7">
    <location>
        <position position="208"/>
    </location>
</feature>
<evidence type="ECO:0000256" key="4">
    <source>
        <dbReference type="ARBA" id="ARBA00023136"/>
    </source>
</evidence>
<dbReference type="Gene3D" id="3.30.160.60">
    <property type="entry name" value="Classic Zinc Finger"/>
    <property type="match status" value="1"/>
</dbReference>
<keyword evidence="2 7" id="KW-0812">Transmembrane</keyword>
<keyword evidence="6 7" id="KW-0961">Cell wall biogenesis/degradation</keyword>
<organism evidence="8 9">
    <name type="scientific">Candidatus Daviesbacteria bacterium RIFCSPLOWO2_01_FULL_40_24</name>
    <dbReference type="NCBI Taxonomy" id="1797787"/>
    <lineage>
        <taxon>Bacteria</taxon>
        <taxon>Candidatus Daviesiibacteriota</taxon>
    </lineage>
</organism>
<dbReference type="AlphaFoldDB" id="A0A1F5MKG7"/>
<dbReference type="PANTHER" id="PTHR30518:SF2">
    <property type="entry name" value="ENDOLYTIC MUREIN TRANSGLYCOSYLASE"/>
    <property type="match status" value="1"/>
</dbReference>
<keyword evidence="4 7" id="KW-0472">Membrane</keyword>
<dbReference type="CDD" id="cd08010">
    <property type="entry name" value="MltG_like"/>
    <property type="match status" value="1"/>
</dbReference>
<name>A0A1F5MKG7_9BACT</name>
<evidence type="ECO:0000313" key="9">
    <source>
        <dbReference type="Proteomes" id="UP000178017"/>
    </source>
</evidence>
<comment type="caution">
    <text evidence="8">The sequence shown here is derived from an EMBL/GenBank/DDBJ whole genome shotgun (WGS) entry which is preliminary data.</text>
</comment>
<evidence type="ECO:0000256" key="7">
    <source>
        <dbReference type="HAMAP-Rule" id="MF_02065"/>
    </source>
</evidence>
<gene>
    <name evidence="7" type="primary">mltG</name>
    <name evidence="8" type="ORF">A3B49_00240</name>
</gene>
<dbReference type="EMBL" id="MFDO01000001">
    <property type="protein sequence ID" value="OGE65886.1"/>
    <property type="molecule type" value="Genomic_DNA"/>
</dbReference>
<evidence type="ECO:0000256" key="5">
    <source>
        <dbReference type="ARBA" id="ARBA00023239"/>
    </source>
</evidence>
<dbReference type="EC" id="4.2.2.29" evidence="7"/>
<dbReference type="GO" id="GO:0009252">
    <property type="term" value="P:peptidoglycan biosynthetic process"/>
    <property type="evidence" value="ECO:0007669"/>
    <property type="project" value="UniProtKB-UniRule"/>
</dbReference>
<dbReference type="NCBIfam" id="TIGR00247">
    <property type="entry name" value="endolytic transglycosylase MltG"/>
    <property type="match status" value="1"/>
</dbReference>
<comment type="similarity">
    <text evidence="7">Belongs to the transglycosylase MltG family.</text>
</comment>
<proteinExistence type="inferred from homology"/>
<accession>A0A1F5MKG7</accession>
<evidence type="ECO:0000256" key="1">
    <source>
        <dbReference type="ARBA" id="ARBA00022475"/>
    </source>
</evidence>
<keyword evidence="5 7" id="KW-0456">Lyase</keyword>
<sequence>MTPKHTNNKIKRLLFLLLFVAAIFLGLRMYQNHLLSAPDLSNSKKTLFVISLGTSTSEVADKLKKENFIRSVAAFKLLASQTGQGSKIQAGDFKLSPSMSSAEILKELTVGVVDKWVTLIEGWRVEEVADKLNKDLGIDPDQFLKVAKEGYMFPDTYLVDPKISASDMAGLMQLTFNQRYTDELKSQIKDQGLTVEQGVILASIVEREGRSDKVRIEVASILLKRFQIKMKLDADATVQYALGYQKDEKSWWKKSLTYDDLKVVSKYNTYLNPGLPPAPISNPSLSSLKAVASAHETPYLYYFHDTKGNSYYATTLEEHNENAAKYR</sequence>
<dbReference type="HAMAP" id="MF_02065">
    <property type="entry name" value="MltG"/>
    <property type="match status" value="1"/>
</dbReference>
<reference evidence="8 9" key="1">
    <citation type="journal article" date="2016" name="Nat. Commun.">
        <title>Thousands of microbial genomes shed light on interconnected biogeochemical processes in an aquifer system.</title>
        <authorList>
            <person name="Anantharaman K."/>
            <person name="Brown C.T."/>
            <person name="Hug L.A."/>
            <person name="Sharon I."/>
            <person name="Castelle C.J."/>
            <person name="Probst A.J."/>
            <person name="Thomas B.C."/>
            <person name="Singh A."/>
            <person name="Wilkins M.J."/>
            <person name="Karaoz U."/>
            <person name="Brodie E.L."/>
            <person name="Williams K.H."/>
            <person name="Hubbard S.S."/>
            <person name="Banfield J.F."/>
        </authorList>
    </citation>
    <scope>NUCLEOTIDE SEQUENCE [LARGE SCALE GENOMIC DNA]</scope>
</reference>
<dbReference type="Gene3D" id="3.30.1490.480">
    <property type="entry name" value="Endolytic murein transglycosylase"/>
    <property type="match status" value="1"/>
</dbReference>